<dbReference type="Proteomes" id="UP000829447">
    <property type="component" value="Linkage Group LG20"/>
</dbReference>
<evidence type="ECO:0000313" key="2">
    <source>
        <dbReference type="Proteomes" id="UP000829447"/>
    </source>
</evidence>
<comment type="caution">
    <text evidence="1">The sequence shown here is derived from an EMBL/GenBank/DDBJ whole genome shotgun (WGS) entry which is preliminary data.</text>
</comment>
<proteinExistence type="predicted"/>
<reference evidence="1 2" key="1">
    <citation type="journal article" date="2022" name="bioRxiv">
        <title>An ancient truncated duplication of the anti-Mullerian hormone receptor type 2 gene is a potential conserved master sex determinant in the Pangasiidae catfish family.</title>
        <authorList>
            <person name="Wen M."/>
            <person name="Pan Q."/>
            <person name="Jouanno E."/>
            <person name="Montfort J."/>
            <person name="Zahm M."/>
            <person name="Cabau C."/>
            <person name="Klopp C."/>
            <person name="Iampietro C."/>
            <person name="Roques C."/>
            <person name="Bouchez O."/>
            <person name="Castinel A."/>
            <person name="Donnadieu C."/>
            <person name="Parrinello H."/>
            <person name="Poncet C."/>
            <person name="Belmonte E."/>
            <person name="Gautier V."/>
            <person name="Avarre J.-C."/>
            <person name="Dugue R."/>
            <person name="Gustiano R."/>
            <person name="Ha T.T.T."/>
            <person name="Campet M."/>
            <person name="Sriphairoj K."/>
            <person name="Ribolli J."/>
            <person name="de Almeida F.L."/>
            <person name="Desvignes T."/>
            <person name="Postlethwait J.H."/>
            <person name="Bucao C.F."/>
            <person name="Robinson-Rechavi M."/>
            <person name="Bobe J."/>
            <person name="Herpin A."/>
            <person name="Guiguen Y."/>
        </authorList>
    </citation>
    <scope>NUCLEOTIDE SEQUENCE [LARGE SCALE GENOMIC DNA]</scope>
    <source>
        <strain evidence="1">YG-Dec2019</strain>
    </source>
</reference>
<keyword evidence="2" id="KW-1185">Reference proteome</keyword>
<evidence type="ECO:0000313" key="1">
    <source>
        <dbReference type="EMBL" id="MCI4390227.1"/>
    </source>
</evidence>
<name>A0ACC5XGC2_PANGG</name>
<dbReference type="EMBL" id="CM040473">
    <property type="protein sequence ID" value="MCI4390227.1"/>
    <property type="molecule type" value="Genomic_DNA"/>
</dbReference>
<gene>
    <name evidence="1" type="ORF">PGIGA_G00120210</name>
</gene>
<organism evidence="1 2">
    <name type="scientific">Pangasianodon gigas</name>
    <name type="common">Mekong giant catfish</name>
    <name type="synonym">Pangasius gigas</name>
    <dbReference type="NCBI Taxonomy" id="30993"/>
    <lineage>
        <taxon>Eukaryota</taxon>
        <taxon>Metazoa</taxon>
        <taxon>Chordata</taxon>
        <taxon>Craniata</taxon>
        <taxon>Vertebrata</taxon>
        <taxon>Euteleostomi</taxon>
        <taxon>Actinopterygii</taxon>
        <taxon>Neopterygii</taxon>
        <taxon>Teleostei</taxon>
        <taxon>Ostariophysi</taxon>
        <taxon>Siluriformes</taxon>
        <taxon>Pangasiidae</taxon>
        <taxon>Pangasianodon</taxon>
    </lineage>
</organism>
<protein>
    <submittedName>
        <fullName evidence="1">Uncharacterized protein</fullName>
    </submittedName>
</protein>
<accession>A0ACC5XGC2</accession>
<sequence>MEAIFHPPKRRPKVYESFEAPLPVPFSKDSPSEQQIEIYKAELIHQHVLVRESEHIQALYGKGYFGKGVLSKSRPQHSISERWEYVGDKCLPVIPLANKDSPSEQQIEIYKAELIHQHVLVRESEHIQALYGKGYFGKGVLSKSRPQHSISERWEYVGDKCLPVIPLAKYEQHVRWARSALLAQGLDEDAVSQVLKELTHPIELDLEKEHYEEQVDFQEYQELGACRTPSSDQDQSMEDVAATNSEEGESSGFPEAKRPRRQGDPRYDPLAELYPEEPEQVDPNALAKIKCKRHDDWIVHCGCRIDESEMMSGGSALDIITQGCNLSVAHGYVLVEEPEEEDEDGDPYDEDNKRSRQGKLVCRINPFNMMEYLQLSYEEAFFLVYALGCLSVFRDGEALSILQLWRMFRSAQPNFEITYAAYHYFRSKGWVPKSGIKYGTDLMLYRKGPPFYHASYSVVVERVDESFQGAALRPFTWRSLAALSRTTANVSKELMFSYVIVPSDMTEEDFSSPECLKSLKVQEIIVSRWISSRERTEQEEL</sequence>